<dbReference type="EMBL" id="CP094529">
    <property type="protein sequence ID" value="UOE39421.1"/>
    <property type="molecule type" value="Genomic_DNA"/>
</dbReference>
<dbReference type="RefSeq" id="WP_243577585.1">
    <property type="nucleotide sequence ID" value="NZ_CP094529.1"/>
</dbReference>
<dbReference type="Proteomes" id="UP000831068">
    <property type="component" value="Chromosome"/>
</dbReference>
<organism evidence="2 3">
    <name type="scientific">Chryseobacterium oryzae</name>
    <dbReference type="NCBI Taxonomy" id="2929799"/>
    <lineage>
        <taxon>Bacteria</taxon>
        <taxon>Pseudomonadati</taxon>
        <taxon>Bacteroidota</taxon>
        <taxon>Flavobacteriia</taxon>
        <taxon>Flavobacteriales</taxon>
        <taxon>Weeksellaceae</taxon>
        <taxon>Chryseobacterium group</taxon>
        <taxon>Chryseobacterium</taxon>
    </lineage>
</organism>
<keyword evidence="1" id="KW-0812">Transmembrane</keyword>
<evidence type="ECO:0000313" key="2">
    <source>
        <dbReference type="EMBL" id="UOE39421.1"/>
    </source>
</evidence>
<keyword evidence="1" id="KW-1133">Transmembrane helix</keyword>
<protein>
    <submittedName>
        <fullName evidence="2">Uncharacterized protein</fullName>
    </submittedName>
</protein>
<keyword evidence="3" id="KW-1185">Reference proteome</keyword>
<accession>A0ABY4BNR0</accession>
<proteinExistence type="predicted"/>
<evidence type="ECO:0000313" key="3">
    <source>
        <dbReference type="Proteomes" id="UP000831068"/>
    </source>
</evidence>
<reference evidence="2 3" key="1">
    <citation type="submission" date="2022-03" db="EMBL/GenBank/DDBJ databases">
        <title>Chryseobacterium sp. isolated from the Andong Sikhe.</title>
        <authorList>
            <person name="Won M."/>
            <person name="Kim S.-J."/>
            <person name="Kwon S.-W."/>
        </authorList>
    </citation>
    <scope>NUCLEOTIDE SEQUENCE [LARGE SCALE GENOMIC DNA]</scope>
    <source>
        <strain evidence="2 3">ADR-1</strain>
    </source>
</reference>
<sequence>MIKEEDFVIAESLKSKLLGIDIERRMLIPIFQKHNKKVEVSDRLSQVIDIFFSVVILALLMLM</sequence>
<name>A0ABY4BNR0_9FLAO</name>
<gene>
    <name evidence="2" type="ORF">MTP08_06515</name>
</gene>
<evidence type="ECO:0000256" key="1">
    <source>
        <dbReference type="SAM" id="Phobius"/>
    </source>
</evidence>
<keyword evidence="1" id="KW-0472">Membrane</keyword>
<feature type="transmembrane region" description="Helical" evidence="1">
    <location>
        <begin position="44"/>
        <end position="62"/>
    </location>
</feature>